<evidence type="ECO:0000256" key="2">
    <source>
        <dbReference type="SAM" id="SignalP"/>
    </source>
</evidence>
<dbReference type="EMBL" id="FPAA01000011">
    <property type="protein sequence ID" value="SFS92589.1"/>
    <property type="molecule type" value="Genomic_DNA"/>
</dbReference>
<organism evidence="3 4">
    <name type="scientific">Marininema halotolerans</name>
    <dbReference type="NCBI Taxonomy" id="1155944"/>
    <lineage>
        <taxon>Bacteria</taxon>
        <taxon>Bacillati</taxon>
        <taxon>Bacillota</taxon>
        <taxon>Bacilli</taxon>
        <taxon>Bacillales</taxon>
        <taxon>Thermoactinomycetaceae</taxon>
        <taxon>Marininema</taxon>
    </lineage>
</organism>
<dbReference type="PANTHER" id="PTHR48174:SF5">
    <property type="entry name" value="VACUOLAR PROTEIN SORTING-ASSOCIATED PROTEIN 62"/>
    <property type="match status" value="1"/>
</dbReference>
<keyword evidence="4" id="KW-1185">Reference proteome</keyword>
<gene>
    <name evidence="3" type="ORF">SAMN05444972_11165</name>
</gene>
<feature type="signal peptide" evidence="2">
    <location>
        <begin position="1"/>
        <end position="22"/>
    </location>
</feature>
<dbReference type="AlphaFoldDB" id="A0A1I6TTL1"/>
<proteinExistence type="predicted"/>
<dbReference type="InterPro" id="IPR009291">
    <property type="entry name" value="Vps62"/>
</dbReference>
<dbReference type="PANTHER" id="PTHR48174">
    <property type="entry name" value="DUF946 FAMILY PROTEIN"/>
    <property type="match status" value="1"/>
</dbReference>
<feature type="region of interest" description="Disordered" evidence="1">
    <location>
        <begin position="283"/>
        <end position="310"/>
    </location>
</feature>
<feature type="chain" id="PRO_5009304024" description="DUF946 domain-containing protein" evidence="2">
    <location>
        <begin position="23"/>
        <end position="310"/>
    </location>
</feature>
<keyword evidence="2" id="KW-0732">Signal</keyword>
<reference evidence="4" key="1">
    <citation type="submission" date="2016-10" db="EMBL/GenBank/DDBJ databases">
        <authorList>
            <person name="Varghese N."/>
            <person name="Submissions S."/>
        </authorList>
    </citation>
    <scope>NUCLEOTIDE SEQUENCE [LARGE SCALE GENOMIC DNA]</scope>
    <source>
        <strain evidence="4">DSM 45789</strain>
    </source>
</reference>
<feature type="compositionally biased region" description="Polar residues" evidence="1">
    <location>
        <begin position="301"/>
        <end position="310"/>
    </location>
</feature>
<accession>A0A1I6TTL1</accession>
<dbReference type="Proteomes" id="UP000198660">
    <property type="component" value="Unassembled WGS sequence"/>
</dbReference>
<evidence type="ECO:0000313" key="4">
    <source>
        <dbReference type="Proteomes" id="UP000198660"/>
    </source>
</evidence>
<sequence length="310" mass="35040">MMRRIAIGFLLFFLVGSHGALAKTSSVKSSSSKEPQQLIETYAPRLIFDQSENYYPLSVDNSFMYLEREMRDGQYSLRTIEKLKSTNSKLSFFKGDLSASKVYAYYIKRSDKVVDIVYWIFYPYNEGKKVFWYTIGNHVGDWEHVTVRLTDQVPTHVYFSAHSGGESMSWKDTPKTQDTHPVAYVARGSHGMYKNKGKHVYGFSLGRLIDVVDYTSDGVIWNIWEKNGLSTFTSMDNGQTYSPSPSWMRRDFSSTIEGKNEKDPTGGAINRWGNASQGTCFGSECELNSGPTGPSAKDSIMRNSPDNPVN</sequence>
<dbReference type="Pfam" id="PF06101">
    <property type="entry name" value="Vps62"/>
    <property type="match status" value="1"/>
</dbReference>
<evidence type="ECO:0000256" key="1">
    <source>
        <dbReference type="SAM" id="MobiDB-lite"/>
    </source>
</evidence>
<evidence type="ECO:0008006" key="5">
    <source>
        <dbReference type="Google" id="ProtNLM"/>
    </source>
</evidence>
<name>A0A1I6TTL1_9BACL</name>
<dbReference type="RefSeq" id="WP_176392092.1">
    <property type="nucleotide sequence ID" value="NZ_FPAA01000011.1"/>
</dbReference>
<evidence type="ECO:0000313" key="3">
    <source>
        <dbReference type="EMBL" id="SFS92589.1"/>
    </source>
</evidence>
<protein>
    <recommendedName>
        <fullName evidence="5">DUF946 domain-containing protein</fullName>
    </recommendedName>
</protein>